<protein>
    <recommendedName>
        <fullName evidence="2">orotate phosphoribosyltransferase</fullName>
        <ecNumber evidence="2">2.4.2.10</ecNumber>
    </recommendedName>
</protein>
<reference evidence="6" key="1">
    <citation type="submission" date="2020-05" db="EMBL/GenBank/DDBJ databases">
        <authorList>
            <person name="Chiriac C."/>
            <person name="Salcher M."/>
            <person name="Ghai R."/>
            <person name="Kavagutti S V."/>
        </authorList>
    </citation>
    <scope>NUCLEOTIDE SEQUENCE</scope>
</reference>
<gene>
    <name evidence="6" type="ORF">UFOPK1392_02087</name>
    <name evidence="7" type="ORF">UFOPK3733_01310</name>
</gene>
<dbReference type="UniPathway" id="UPA00070">
    <property type="reaction ID" value="UER00119"/>
</dbReference>
<dbReference type="InterPro" id="IPR029057">
    <property type="entry name" value="PRTase-like"/>
</dbReference>
<dbReference type="PANTHER" id="PTHR19278">
    <property type="entry name" value="OROTATE PHOSPHORIBOSYLTRANSFERASE"/>
    <property type="match status" value="1"/>
</dbReference>
<dbReference type="Gene3D" id="3.40.50.2020">
    <property type="match status" value="1"/>
</dbReference>
<evidence type="ECO:0000313" key="6">
    <source>
        <dbReference type="EMBL" id="CAB4324322.1"/>
    </source>
</evidence>
<dbReference type="InterPro" id="IPR000836">
    <property type="entry name" value="PRTase_dom"/>
</dbReference>
<evidence type="ECO:0000256" key="4">
    <source>
        <dbReference type="ARBA" id="ARBA00022679"/>
    </source>
</evidence>
<evidence type="ECO:0000313" key="7">
    <source>
        <dbReference type="EMBL" id="CAB4941291.1"/>
    </source>
</evidence>
<sequence>MSAPDTKQLLIDHLLAHSVRTGDFTLKSGRKSSWFIDSKQTACRPEGLLLMADLALDIIPADVTAIGGLTVGADPVAYGIAAVAATRGRDLRSFTIRKEAKDHGVAGRLAGPLQAGDKVVITDDTVTRGLSPMEAVHVARELGAEPVMVLVVVDRGGTCRAMAEAEGLEFRALVTAPELGFDYEGA</sequence>
<evidence type="ECO:0000256" key="5">
    <source>
        <dbReference type="ARBA" id="ARBA00022975"/>
    </source>
</evidence>
<dbReference type="GO" id="GO:0019856">
    <property type="term" value="P:pyrimidine nucleobase biosynthetic process"/>
    <property type="evidence" value="ECO:0007669"/>
    <property type="project" value="TreeGrafter"/>
</dbReference>
<dbReference type="NCBIfam" id="TIGR00336">
    <property type="entry name" value="pyrE"/>
    <property type="match status" value="1"/>
</dbReference>
<accession>A0A6J5YLB6</accession>
<dbReference type="SUPFAM" id="SSF53271">
    <property type="entry name" value="PRTase-like"/>
    <property type="match status" value="1"/>
</dbReference>
<dbReference type="EMBL" id="CAFBNC010000066">
    <property type="protein sequence ID" value="CAB4941291.1"/>
    <property type="molecule type" value="Genomic_DNA"/>
</dbReference>
<dbReference type="HAMAP" id="MF_01208">
    <property type="entry name" value="PyrE"/>
    <property type="match status" value="1"/>
</dbReference>
<dbReference type="PANTHER" id="PTHR19278:SF9">
    <property type="entry name" value="URIDINE 5'-MONOPHOSPHATE SYNTHASE"/>
    <property type="match status" value="1"/>
</dbReference>
<evidence type="ECO:0000256" key="1">
    <source>
        <dbReference type="ARBA" id="ARBA00004889"/>
    </source>
</evidence>
<dbReference type="EC" id="2.4.2.10" evidence="2"/>
<dbReference type="InterPro" id="IPR023031">
    <property type="entry name" value="OPRT"/>
</dbReference>
<keyword evidence="4" id="KW-0808">Transferase</keyword>
<dbReference type="GO" id="GO:0004588">
    <property type="term" value="F:orotate phosphoribosyltransferase activity"/>
    <property type="evidence" value="ECO:0007669"/>
    <property type="project" value="UniProtKB-EC"/>
</dbReference>
<organism evidence="6">
    <name type="scientific">freshwater metagenome</name>
    <dbReference type="NCBI Taxonomy" id="449393"/>
    <lineage>
        <taxon>unclassified sequences</taxon>
        <taxon>metagenomes</taxon>
        <taxon>ecological metagenomes</taxon>
    </lineage>
</organism>
<dbReference type="GO" id="GO:0044205">
    <property type="term" value="P:'de novo' UMP biosynthetic process"/>
    <property type="evidence" value="ECO:0007669"/>
    <property type="project" value="UniProtKB-UniPathway"/>
</dbReference>
<keyword evidence="3" id="KW-0328">Glycosyltransferase</keyword>
<dbReference type="InterPro" id="IPR004467">
    <property type="entry name" value="Or_phspho_trans_dom"/>
</dbReference>
<dbReference type="EMBL" id="CAEMXZ010000131">
    <property type="protein sequence ID" value="CAB4324322.1"/>
    <property type="molecule type" value="Genomic_DNA"/>
</dbReference>
<evidence type="ECO:0000256" key="3">
    <source>
        <dbReference type="ARBA" id="ARBA00022676"/>
    </source>
</evidence>
<dbReference type="AlphaFoldDB" id="A0A6J5YLB6"/>
<proteinExistence type="inferred from homology"/>
<evidence type="ECO:0000256" key="2">
    <source>
        <dbReference type="ARBA" id="ARBA00011971"/>
    </source>
</evidence>
<comment type="pathway">
    <text evidence="1">Pyrimidine metabolism; UMP biosynthesis via de novo pathway; UMP from orotate: step 1/2.</text>
</comment>
<name>A0A6J5YLB6_9ZZZZ</name>
<keyword evidence="5" id="KW-0665">Pyrimidine biosynthesis</keyword>
<dbReference type="CDD" id="cd06223">
    <property type="entry name" value="PRTases_typeI"/>
    <property type="match status" value="1"/>
</dbReference>